<dbReference type="EMBL" id="CACRYJ010000004">
    <property type="protein sequence ID" value="VZO34943.1"/>
    <property type="molecule type" value="Genomic_DNA"/>
</dbReference>
<keyword evidence="3" id="KW-1185">Reference proteome</keyword>
<protein>
    <submittedName>
        <fullName evidence="2">Pectinacetylesterase</fullName>
    </submittedName>
</protein>
<evidence type="ECO:0000256" key="1">
    <source>
        <dbReference type="SAM" id="Phobius"/>
    </source>
</evidence>
<keyword evidence="1" id="KW-1133">Transmembrane helix</keyword>
<sequence length="381" mass="40730">MAESRRRTLDVRRRAVAAGVTAIAVVGGGIALWLTVADNTAYPDAAWERVVLGGDCHCADGSEFAIWDRLADPTRVVLFLNGGGVCWDETSCAFTSAGPPGESDFYAWNQQSDGPGDNFDEEGIFDFNNGSNPFVDYSFIYVAGCTGDAHLGSASQTYSDTLTVEHNGYTNGTAALDRLAEHYPDAAQVVVIGKTAGSIAAPLYGGLAADRLPDAQVTVFGAQSGAWPDHPDFNLEILDTTWGAYDAMPGWAVEGLAARQWGVPTFWSQAGLHHPDLVLSRFDFAYDPHAAVEITGWESGDPTNLDPVPNSDELAVIDANEEAIEATGVTVHSYTAPGEGHGLFEFEDFYRIEVNGIQLVDWLGDLTTGDPPADVHCDDCT</sequence>
<dbReference type="InterPro" id="IPR029058">
    <property type="entry name" value="AB_hydrolase_fold"/>
</dbReference>
<reference evidence="2 3" key="1">
    <citation type="submission" date="2019-11" db="EMBL/GenBank/DDBJ databases">
        <authorList>
            <person name="Criscuolo A."/>
        </authorList>
    </citation>
    <scope>NUCLEOTIDE SEQUENCE [LARGE SCALE GENOMIC DNA]</scope>
    <source>
        <strain evidence="2">CIP111667</strain>
    </source>
</reference>
<evidence type="ECO:0000313" key="3">
    <source>
        <dbReference type="Proteomes" id="UP000419743"/>
    </source>
</evidence>
<dbReference type="Proteomes" id="UP000419743">
    <property type="component" value="Unassembled WGS sequence"/>
</dbReference>
<accession>A0A7M4DDM4</accession>
<comment type="caution">
    <text evidence="2">The sequence shown here is derived from an EMBL/GenBank/DDBJ whole genome shotgun (WGS) entry which is preliminary data.</text>
</comment>
<keyword evidence="1" id="KW-0472">Membrane</keyword>
<dbReference type="PANTHER" id="PTHR21562">
    <property type="entry name" value="NOTUM-RELATED"/>
    <property type="match status" value="1"/>
</dbReference>
<organism evidence="2 3">
    <name type="scientific">Occultella aeris</name>
    <dbReference type="NCBI Taxonomy" id="2761496"/>
    <lineage>
        <taxon>Bacteria</taxon>
        <taxon>Bacillati</taxon>
        <taxon>Actinomycetota</taxon>
        <taxon>Actinomycetes</taxon>
        <taxon>Micrococcales</taxon>
        <taxon>Ruaniaceae</taxon>
        <taxon>Occultella</taxon>
    </lineage>
</organism>
<feature type="transmembrane region" description="Helical" evidence="1">
    <location>
        <begin position="15"/>
        <end position="34"/>
    </location>
</feature>
<dbReference type="RefSeq" id="WP_156738796.1">
    <property type="nucleotide sequence ID" value="NZ_CACRYJ010000004.1"/>
</dbReference>
<dbReference type="PANTHER" id="PTHR21562:SF83">
    <property type="entry name" value="PECTIN ACETYLESTERASE 4"/>
    <property type="match status" value="1"/>
</dbReference>
<dbReference type="AlphaFoldDB" id="A0A7M4DDM4"/>
<keyword evidence="1" id="KW-0812">Transmembrane</keyword>
<dbReference type="Pfam" id="PF03283">
    <property type="entry name" value="PAE"/>
    <property type="match status" value="1"/>
</dbReference>
<dbReference type="InterPro" id="IPR004963">
    <property type="entry name" value="PAE/NOTUM"/>
</dbReference>
<dbReference type="SUPFAM" id="SSF53474">
    <property type="entry name" value="alpha/beta-Hydrolases"/>
    <property type="match status" value="1"/>
</dbReference>
<gene>
    <name evidence="2" type="ORF">HALOF300_00213</name>
</gene>
<proteinExistence type="predicted"/>
<name>A0A7M4DDM4_9MICO</name>
<evidence type="ECO:0000313" key="2">
    <source>
        <dbReference type="EMBL" id="VZO34943.1"/>
    </source>
</evidence>
<dbReference type="GO" id="GO:0016787">
    <property type="term" value="F:hydrolase activity"/>
    <property type="evidence" value="ECO:0007669"/>
    <property type="project" value="InterPro"/>
</dbReference>